<comment type="similarity">
    <text evidence="10">Belongs to the glycosyltransferase 22 family. PIGZ subfamily.</text>
</comment>
<sequence>MWRRVYFLLVVLRIYFALSPSYLHPDENFQGPEVIAGEVFNYPVHHTWEFTSDYPIRSTFPLWLIYGLPMLILRSIWEGLGREVPPRVVYWTLRLLMFTLSFVLEDWALQELVHSPRKRRVAIMLVASSYVTWTYQSHTFSNAVETLVVLWSLVLIQRVVEDKEHSGAFACAVLAFLVTLGIFNRITFPAYIVVPASQLLPHFRRKPVALLSIVIFGLLTAVSAVLMDTAFYRRDTPLFATALKAPIVTPFNNLLYNVATSNLAQHGLHPIYQHAAVNLPQLLGPAYLLIFANCFYTSTRLVGAVFGTLILSIFPHQEARFLLPAVPLILSSLKLPKHGTKFFFSVWVVFNLIFGTLMGTYHQGGVVPMQLHIGAMDGVKHVFWWKSYSPPLWLLDGKIDSMKTTDLMGMQKESMMQELSGVIHCKAKDRSGVFLVAPYSAVYLDRFVVGESGEMKLSKAPPEKGELYLRERWRYNQHLNLDDLDFADDGVLPTLSRVIGRRGLVLWEVQVDC</sequence>
<gene>
    <name evidence="12" type="ORF">PV09_00020</name>
</gene>
<feature type="transmembrane region" description="Helical" evidence="11">
    <location>
        <begin position="60"/>
        <end position="77"/>
    </location>
</feature>
<keyword evidence="7 11" id="KW-0256">Endoplasmic reticulum</keyword>
<dbReference type="EC" id="2.4.1.-" evidence="11"/>
<dbReference type="Pfam" id="PF03901">
    <property type="entry name" value="Glyco_transf_22"/>
    <property type="match status" value="1"/>
</dbReference>
<evidence type="ECO:0000256" key="8">
    <source>
        <dbReference type="ARBA" id="ARBA00022989"/>
    </source>
</evidence>
<dbReference type="OrthoDB" id="10066429at2759"/>
<feature type="transmembrane region" description="Helical" evidence="11">
    <location>
        <begin position="6"/>
        <end position="23"/>
    </location>
</feature>
<dbReference type="AlphaFoldDB" id="A0A0D1Z805"/>
<dbReference type="GO" id="GO:0000026">
    <property type="term" value="F:alpha-1,2-mannosyltransferase activity"/>
    <property type="evidence" value="ECO:0007669"/>
    <property type="project" value="TreeGrafter"/>
</dbReference>
<feature type="transmembrane region" description="Helical" evidence="11">
    <location>
        <begin position="167"/>
        <end position="188"/>
    </location>
</feature>
<evidence type="ECO:0000256" key="4">
    <source>
        <dbReference type="ARBA" id="ARBA00022676"/>
    </source>
</evidence>
<keyword evidence="4 11" id="KW-0328">Glycosyltransferase</keyword>
<evidence type="ECO:0000256" key="1">
    <source>
        <dbReference type="ARBA" id="ARBA00004477"/>
    </source>
</evidence>
<dbReference type="GO" id="GO:0005789">
    <property type="term" value="C:endoplasmic reticulum membrane"/>
    <property type="evidence" value="ECO:0007669"/>
    <property type="project" value="UniProtKB-SubCell"/>
</dbReference>
<keyword evidence="3" id="KW-0337">GPI-anchor biosynthesis</keyword>
<proteinExistence type="inferred from homology"/>
<dbReference type="FunCoup" id="A0A0D1Z805">
    <property type="interactions" value="51"/>
</dbReference>
<evidence type="ECO:0000256" key="6">
    <source>
        <dbReference type="ARBA" id="ARBA00022692"/>
    </source>
</evidence>
<organism evidence="12 13">
    <name type="scientific">Verruconis gallopava</name>
    <dbReference type="NCBI Taxonomy" id="253628"/>
    <lineage>
        <taxon>Eukaryota</taxon>
        <taxon>Fungi</taxon>
        <taxon>Dikarya</taxon>
        <taxon>Ascomycota</taxon>
        <taxon>Pezizomycotina</taxon>
        <taxon>Dothideomycetes</taxon>
        <taxon>Pleosporomycetidae</taxon>
        <taxon>Venturiales</taxon>
        <taxon>Sympoventuriaceae</taxon>
        <taxon>Verruconis</taxon>
    </lineage>
</organism>
<dbReference type="PANTHER" id="PTHR22760:SF3">
    <property type="entry name" value="GPI MANNOSYLTRANSFERASE 4"/>
    <property type="match status" value="1"/>
</dbReference>
<dbReference type="InterPro" id="IPR005599">
    <property type="entry name" value="GPI_mannosylTrfase"/>
</dbReference>
<dbReference type="RefSeq" id="XP_016218941.1">
    <property type="nucleotide sequence ID" value="XM_016352684.1"/>
</dbReference>
<keyword evidence="9 11" id="KW-0472">Membrane</keyword>
<keyword evidence="13" id="KW-1185">Reference proteome</keyword>
<dbReference type="InParanoid" id="A0A0D1Z805"/>
<evidence type="ECO:0000313" key="13">
    <source>
        <dbReference type="Proteomes" id="UP000053259"/>
    </source>
</evidence>
<dbReference type="STRING" id="253628.A0A0D1Z805"/>
<name>A0A0D1Z805_9PEZI</name>
<dbReference type="PANTHER" id="PTHR22760">
    <property type="entry name" value="GLYCOSYLTRANSFERASE"/>
    <property type="match status" value="1"/>
</dbReference>
<dbReference type="GO" id="GO:0006506">
    <property type="term" value="P:GPI anchor biosynthetic process"/>
    <property type="evidence" value="ECO:0007669"/>
    <property type="project" value="UniProtKB-KW"/>
</dbReference>
<dbReference type="VEuPathDB" id="FungiDB:PV09_00020"/>
<feature type="transmembrane region" description="Helical" evidence="11">
    <location>
        <begin position="342"/>
        <end position="361"/>
    </location>
</feature>
<feature type="transmembrane region" description="Helical" evidence="11">
    <location>
        <begin position="208"/>
        <end position="227"/>
    </location>
</feature>
<keyword evidence="8 11" id="KW-1133">Transmembrane helix</keyword>
<protein>
    <recommendedName>
        <fullName evidence="11">Mannosyltransferase</fullName>
        <ecNumber evidence="11">2.4.1.-</ecNumber>
    </recommendedName>
</protein>
<comment type="subcellular location">
    <subcellularLocation>
        <location evidence="1 11">Endoplasmic reticulum membrane</location>
        <topology evidence="1 11">Multi-pass membrane protein</topology>
    </subcellularLocation>
</comment>
<dbReference type="GeneID" id="27307993"/>
<dbReference type="HOGENOM" id="CLU_022957_2_0_1"/>
<evidence type="ECO:0000256" key="2">
    <source>
        <dbReference type="ARBA" id="ARBA00004687"/>
    </source>
</evidence>
<evidence type="ECO:0000256" key="5">
    <source>
        <dbReference type="ARBA" id="ARBA00022679"/>
    </source>
</evidence>
<evidence type="ECO:0000256" key="11">
    <source>
        <dbReference type="RuleBase" id="RU363075"/>
    </source>
</evidence>
<evidence type="ECO:0000256" key="7">
    <source>
        <dbReference type="ARBA" id="ARBA00022824"/>
    </source>
</evidence>
<dbReference type="EMBL" id="KN847529">
    <property type="protein sequence ID" value="KIW09072.1"/>
    <property type="molecule type" value="Genomic_DNA"/>
</dbReference>
<keyword evidence="6 11" id="KW-0812">Transmembrane</keyword>
<keyword evidence="5" id="KW-0808">Transferase</keyword>
<accession>A0A0D1Z805</accession>
<evidence type="ECO:0000256" key="10">
    <source>
        <dbReference type="ARBA" id="ARBA00038466"/>
    </source>
</evidence>
<dbReference type="Proteomes" id="UP000053259">
    <property type="component" value="Unassembled WGS sequence"/>
</dbReference>
<evidence type="ECO:0000256" key="3">
    <source>
        <dbReference type="ARBA" id="ARBA00022502"/>
    </source>
</evidence>
<comment type="pathway">
    <text evidence="2">Glycolipid biosynthesis; glycosylphosphatidylinositol-anchor biosynthesis.</text>
</comment>
<reference evidence="12 13" key="1">
    <citation type="submission" date="2015-01" db="EMBL/GenBank/DDBJ databases">
        <title>The Genome Sequence of Ochroconis gallopava CBS43764.</title>
        <authorList>
            <consortium name="The Broad Institute Genomics Platform"/>
            <person name="Cuomo C."/>
            <person name="de Hoog S."/>
            <person name="Gorbushina A."/>
            <person name="Stielow B."/>
            <person name="Teixiera M."/>
            <person name="Abouelleil A."/>
            <person name="Chapman S.B."/>
            <person name="Priest M."/>
            <person name="Young S.K."/>
            <person name="Wortman J."/>
            <person name="Nusbaum C."/>
            <person name="Birren B."/>
        </authorList>
    </citation>
    <scope>NUCLEOTIDE SEQUENCE [LARGE SCALE GENOMIC DNA]</scope>
    <source>
        <strain evidence="12 13">CBS 43764</strain>
    </source>
</reference>
<evidence type="ECO:0000313" key="12">
    <source>
        <dbReference type="EMBL" id="KIW09072.1"/>
    </source>
</evidence>
<evidence type="ECO:0000256" key="9">
    <source>
        <dbReference type="ARBA" id="ARBA00023136"/>
    </source>
</evidence>